<comment type="caution">
    <text evidence="10">The sequence shown here is derived from an EMBL/GenBank/DDBJ whole genome shotgun (WGS) entry which is preliminary data.</text>
</comment>
<evidence type="ECO:0000256" key="7">
    <source>
        <dbReference type="ARBA" id="ARBA00023180"/>
    </source>
</evidence>
<keyword evidence="5 9" id="KW-1133">Transmembrane helix</keyword>
<keyword evidence="2 9" id="KW-0812">Transmembrane</keyword>
<evidence type="ECO:0008006" key="12">
    <source>
        <dbReference type="Google" id="ProtNLM"/>
    </source>
</evidence>
<evidence type="ECO:0000313" key="10">
    <source>
        <dbReference type="EMBL" id="KAL1272465.1"/>
    </source>
</evidence>
<evidence type="ECO:0000256" key="9">
    <source>
        <dbReference type="SAM" id="Phobius"/>
    </source>
</evidence>
<accession>A0ABR3N6A1</accession>
<dbReference type="InterPro" id="IPR008083">
    <property type="entry name" value="CD34"/>
</dbReference>
<dbReference type="PANTHER" id="PTHR16677">
    <property type="entry name" value="HEMATOPOIETIC PROGENITOR CELL ANTIGEN CD34"/>
    <property type="match status" value="1"/>
</dbReference>
<evidence type="ECO:0000256" key="1">
    <source>
        <dbReference type="ARBA" id="ARBA00004479"/>
    </source>
</evidence>
<evidence type="ECO:0000256" key="3">
    <source>
        <dbReference type="ARBA" id="ARBA00022729"/>
    </source>
</evidence>
<feature type="region of interest" description="Disordered" evidence="8">
    <location>
        <begin position="296"/>
        <end position="334"/>
    </location>
</feature>
<keyword evidence="7" id="KW-0325">Glycoprotein</keyword>
<reference evidence="10 11" key="1">
    <citation type="submission" date="2023-09" db="EMBL/GenBank/DDBJ databases">
        <authorList>
            <person name="Wang M."/>
        </authorList>
    </citation>
    <scope>NUCLEOTIDE SEQUENCE [LARGE SCALE GENOMIC DNA]</scope>
    <source>
        <strain evidence="10">GT-2023</strain>
        <tissue evidence="10">Liver</tissue>
    </source>
</reference>
<feature type="compositionally biased region" description="Polar residues" evidence="8">
    <location>
        <begin position="318"/>
        <end position="334"/>
    </location>
</feature>
<protein>
    <recommendedName>
        <fullName evidence="12">Hematopoietic progenitor cell antigen CD34</fullName>
    </recommendedName>
</protein>
<keyword evidence="11" id="KW-1185">Reference proteome</keyword>
<feature type="region of interest" description="Disordered" evidence="8">
    <location>
        <begin position="1"/>
        <end position="29"/>
    </location>
</feature>
<evidence type="ECO:0000256" key="4">
    <source>
        <dbReference type="ARBA" id="ARBA00022889"/>
    </source>
</evidence>
<feature type="region of interest" description="Disordered" evidence="8">
    <location>
        <begin position="102"/>
        <end position="140"/>
    </location>
</feature>
<sequence>MSIPTLESLEKETNPNLTHSHRQSHHMLQDRSLRMATQRKCHKASNVAFLICLFAVLFQAVICGDVQEDVERFLRGDGDPLFPTAKVHNKEDPQIQIFIFPTMSPDSETPHAETTEPTQSYTQIPDQTDKNPPEKNSVTSKGNVVCVDKIPERYKNDVLLKLKASSTCEETKIRIQSVLEHLCGEDCKLEIYQKDNTDEIIVFGDSIEADPEGMAGKFNNDNITDKVEVEEVVSRMGQRSKIVLISLLITGLLLAALLIAGYFLKTNRAQSKGLRLAEDSFQVDQENQGNTLLSVAPLPQQEPLDKPIINGESPESPPTNGHSATQTQVADTPM</sequence>
<evidence type="ECO:0000256" key="8">
    <source>
        <dbReference type="SAM" id="MobiDB-lite"/>
    </source>
</evidence>
<evidence type="ECO:0000256" key="2">
    <source>
        <dbReference type="ARBA" id="ARBA00022692"/>
    </source>
</evidence>
<keyword evidence="3" id="KW-0732">Signal</keyword>
<feature type="transmembrane region" description="Helical" evidence="9">
    <location>
        <begin position="242"/>
        <end position="264"/>
    </location>
</feature>
<feature type="transmembrane region" description="Helical" evidence="9">
    <location>
        <begin position="44"/>
        <end position="62"/>
    </location>
</feature>
<comment type="subcellular location">
    <subcellularLocation>
        <location evidence="1">Membrane</location>
        <topology evidence="1">Single-pass type I membrane protein</topology>
    </subcellularLocation>
</comment>
<evidence type="ECO:0000256" key="5">
    <source>
        <dbReference type="ARBA" id="ARBA00022989"/>
    </source>
</evidence>
<dbReference type="InterPro" id="IPR013836">
    <property type="entry name" value="CD34/Podocalyxin"/>
</dbReference>
<feature type="compositionally biased region" description="Polar residues" evidence="8">
    <location>
        <begin position="115"/>
        <end position="126"/>
    </location>
</feature>
<evidence type="ECO:0000256" key="6">
    <source>
        <dbReference type="ARBA" id="ARBA00023136"/>
    </source>
</evidence>
<dbReference type="PANTHER" id="PTHR16677:SF2">
    <property type="entry name" value="SI:CH211-286O17.1"/>
    <property type="match status" value="1"/>
</dbReference>
<keyword evidence="4" id="KW-0130">Cell adhesion</keyword>
<gene>
    <name evidence="10" type="ORF">QQF64_028327</name>
</gene>
<dbReference type="EMBL" id="JAYMGO010000006">
    <property type="protein sequence ID" value="KAL1272465.1"/>
    <property type="molecule type" value="Genomic_DNA"/>
</dbReference>
<proteinExistence type="predicted"/>
<organism evidence="10 11">
    <name type="scientific">Cirrhinus molitorella</name>
    <name type="common">mud carp</name>
    <dbReference type="NCBI Taxonomy" id="172907"/>
    <lineage>
        <taxon>Eukaryota</taxon>
        <taxon>Metazoa</taxon>
        <taxon>Chordata</taxon>
        <taxon>Craniata</taxon>
        <taxon>Vertebrata</taxon>
        <taxon>Euteleostomi</taxon>
        <taxon>Actinopterygii</taxon>
        <taxon>Neopterygii</taxon>
        <taxon>Teleostei</taxon>
        <taxon>Ostariophysi</taxon>
        <taxon>Cypriniformes</taxon>
        <taxon>Cyprinidae</taxon>
        <taxon>Labeoninae</taxon>
        <taxon>Labeonini</taxon>
        <taxon>Cirrhinus</taxon>
    </lineage>
</organism>
<keyword evidence="6 9" id="KW-0472">Membrane</keyword>
<dbReference type="Pfam" id="PF06365">
    <property type="entry name" value="CD34_antigen"/>
    <property type="match status" value="1"/>
</dbReference>
<evidence type="ECO:0000313" key="11">
    <source>
        <dbReference type="Proteomes" id="UP001558613"/>
    </source>
</evidence>
<dbReference type="Proteomes" id="UP001558613">
    <property type="component" value="Unassembled WGS sequence"/>
</dbReference>
<name>A0ABR3N6A1_9TELE</name>